<gene>
    <name evidence="2" type="ORF">EC9_09500</name>
</gene>
<dbReference type="RefSeq" id="WP_145342721.1">
    <property type="nucleotide sequence ID" value="NZ_CP036261.1"/>
</dbReference>
<dbReference type="KEGG" id="ruv:EC9_09500"/>
<name>A0A517LVX7_9BACT</name>
<dbReference type="Pfam" id="PF01663">
    <property type="entry name" value="Phosphodiest"/>
    <property type="match status" value="1"/>
</dbReference>
<protein>
    <submittedName>
        <fullName evidence="2">Type I phosphodiesterase / nucleotide pyrophosphatase</fullName>
    </submittedName>
</protein>
<evidence type="ECO:0000313" key="3">
    <source>
        <dbReference type="Proteomes" id="UP000319557"/>
    </source>
</evidence>
<keyword evidence="1" id="KW-0732">Signal</keyword>
<feature type="chain" id="PRO_5022063212" evidence="1">
    <location>
        <begin position="27"/>
        <end position="371"/>
    </location>
</feature>
<evidence type="ECO:0000256" key="1">
    <source>
        <dbReference type="SAM" id="SignalP"/>
    </source>
</evidence>
<proteinExistence type="predicted"/>
<dbReference type="Proteomes" id="UP000319557">
    <property type="component" value="Chromosome"/>
</dbReference>
<organism evidence="2 3">
    <name type="scientific">Rosistilla ulvae</name>
    <dbReference type="NCBI Taxonomy" id="1930277"/>
    <lineage>
        <taxon>Bacteria</taxon>
        <taxon>Pseudomonadati</taxon>
        <taxon>Planctomycetota</taxon>
        <taxon>Planctomycetia</taxon>
        <taxon>Pirellulales</taxon>
        <taxon>Pirellulaceae</taxon>
        <taxon>Rosistilla</taxon>
    </lineage>
</organism>
<accession>A0A517LVX7</accession>
<feature type="signal peptide" evidence="1">
    <location>
        <begin position="1"/>
        <end position="26"/>
    </location>
</feature>
<reference evidence="2 3" key="1">
    <citation type="submission" date="2019-02" db="EMBL/GenBank/DDBJ databases">
        <title>Deep-cultivation of Planctomycetes and their phenomic and genomic characterization uncovers novel biology.</title>
        <authorList>
            <person name="Wiegand S."/>
            <person name="Jogler M."/>
            <person name="Boedeker C."/>
            <person name="Pinto D."/>
            <person name="Vollmers J."/>
            <person name="Rivas-Marin E."/>
            <person name="Kohn T."/>
            <person name="Peeters S.H."/>
            <person name="Heuer A."/>
            <person name="Rast P."/>
            <person name="Oberbeckmann S."/>
            <person name="Bunk B."/>
            <person name="Jeske O."/>
            <person name="Meyerdierks A."/>
            <person name="Storesund J.E."/>
            <person name="Kallscheuer N."/>
            <person name="Luecker S."/>
            <person name="Lage O.M."/>
            <person name="Pohl T."/>
            <person name="Merkel B.J."/>
            <person name="Hornburger P."/>
            <person name="Mueller R.-W."/>
            <person name="Bruemmer F."/>
            <person name="Labrenz M."/>
            <person name="Spormann A.M."/>
            <person name="Op den Camp H."/>
            <person name="Overmann J."/>
            <person name="Amann R."/>
            <person name="Jetten M.S.M."/>
            <person name="Mascher T."/>
            <person name="Medema M.H."/>
            <person name="Devos D.P."/>
            <person name="Kaster A.-K."/>
            <person name="Ovreas L."/>
            <person name="Rohde M."/>
            <person name="Galperin M.Y."/>
            <person name="Jogler C."/>
        </authorList>
    </citation>
    <scope>NUCLEOTIDE SEQUENCE [LARGE SCALE GENOMIC DNA]</scope>
    <source>
        <strain evidence="2 3">EC9</strain>
    </source>
</reference>
<sequence precursor="true">MTKTKTLLLLLIASLIITCSPRPANAADRRTENVVLISIDGLRWQDLFSGADARLMNRDDGGVRELDPLRQRFDASTPEARRARLMPFFWSVIAKQGQVYGDVNAGSVVRVTNGRYFSYPGYSELLCGFGDETIDSNAKRPNKNVSVLEWLNGKPAYRDRIAAFGSWDVFPFILNQQRSEIYVNAGWQDLDVIGNERELAQWNLLSNSLPRYWSSVRYDAFTARGALEYLKVKQPRVLYVALGETDDWAHDGRYDQYLDAALRSDRAIEQLWNTCQKIDQYRDKTTFIITTDHGRGDDRVGWKSHGASIPGSEFIWIAVLGPDTPPLSKPSTAELTQAQVAATVAAALGEDFTTSDNRIAKPLTKAFDVSP</sequence>
<dbReference type="InterPro" id="IPR017850">
    <property type="entry name" value="Alkaline_phosphatase_core_sf"/>
</dbReference>
<dbReference type="SUPFAM" id="SSF53649">
    <property type="entry name" value="Alkaline phosphatase-like"/>
    <property type="match status" value="1"/>
</dbReference>
<dbReference type="EMBL" id="CP036261">
    <property type="protein sequence ID" value="QDS86776.1"/>
    <property type="molecule type" value="Genomic_DNA"/>
</dbReference>
<evidence type="ECO:0000313" key="2">
    <source>
        <dbReference type="EMBL" id="QDS86776.1"/>
    </source>
</evidence>
<keyword evidence="3" id="KW-1185">Reference proteome</keyword>
<dbReference type="Gene3D" id="3.40.720.10">
    <property type="entry name" value="Alkaline Phosphatase, subunit A"/>
    <property type="match status" value="1"/>
</dbReference>
<dbReference type="InterPro" id="IPR002591">
    <property type="entry name" value="Phosphodiest/P_Trfase"/>
</dbReference>
<dbReference type="AlphaFoldDB" id="A0A517LVX7"/>
<dbReference type="OrthoDB" id="9791578at2"/>